<sequence length="599" mass="66183">MADAWSFNLRNNLESDFDSEESDSDFENTNTTSNTAFVFDETTQINDLDLSNREETVLYKPNPFSIAKINAASRARKFTASAQKSQQKPILTPEDARVTTIIDCFRNQAKKPQLIGPPTITGTAIDSSAPVLPKSANDSSYSSLNTRTPSTEHCASILPNARPDKNSHDSYERPVAHIVNRLPPIFRTQPFRRHPLTSSSPIRPPAQFNAVNTSPSWNRCFASSPAAPSHQPNLHATSAYSASYAQRLRPLSPQHNSLSSAHGQFCATPFNCAVLTPKYANSPQDNIPMQTCDAVSPYRLLPSQQAVSTPYATLPARPEVTNRTPNPDRNSDQKVAKRSPPSVPKARPRKSISPTRMSFQNSRNNSHKPDPYNSLPIDDEEWGTLKPARKKTKRSRENDGIRRTSQFTLGGIDLGKGKKTGMPAESSRRVITFLPPPLDLKSRTLLRNNDTGVPEVIGTSCTSMGDHENDNCNPSTSSDHSGGDQRTPNPSSPALKASNPYPSPHASSTLIMSHSPGIILDHFAAKTDYIVTPYRPPSPPTSDPPQQFGSEEAVLLDMKDISRRYPKTRSMIRKRRHDSQSFIAHLDPLTHGIVLWPWE</sequence>
<evidence type="ECO:0000313" key="3">
    <source>
        <dbReference type="Proteomes" id="UP001142393"/>
    </source>
</evidence>
<feature type="region of interest" description="Disordered" evidence="1">
    <location>
        <begin position="307"/>
        <end position="426"/>
    </location>
</feature>
<protein>
    <submittedName>
        <fullName evidence="2">Uncharacterized protein</fullName>
    </submittedName>
</protein>
<evidence type="ECO:0000313" key="2">
    <source>
        <dbReference type="EMBL" id="KAJ3738858.1"/>
    </source>
</evidence>
<dbReference type="Proteomes" id="UP001142393">
    <property type="component" value="Unassembled WGS sequence"/>
</dbReference>
<feature type="compositionally biased region" description="Polar residues" evidence="1">
    <location>
        <begin position="352"/>
        <end position="364"/>
    </location>
</feature>
<reference evidence="2 3" key="1">
    <citation type="journal article" date="2023" name="Proc. Natl. Acad. Sci. U.S.A.">
        <title>A global phylogenomic analysis of the shiitake genus Lentinula.</title>
        <authorList>
            <person name="Sierra-Patev S."/>
            <person name="Min B."/>
            <person name="Naranjo-Ortiz M."/>
            <person name="Looney B."/>
            <person name="Konkel Z."/>
            <person name="Slot J.C."/>
            <person name="Sakamoto Y."/>
            <person name="Steenwyk J.L."/>
            <person name="Rokas A."/>
            <person name="Carro J."/>
            <person name="Camarero S."/>
            <person name="Ferreira P."/>
            <person name="Molpeceres G."/>
            <person name="Ruiz-Duenas F.J."/>
            <person name="Serrano A."/>
            <person name="Henrissat B."/>
            <person name="Drula E."/>
            <person name="Hughes K.W."/>
            <person name="Mata J.L."/>
            <person name="Ishikawa N.K."/>
            <person name="Vargas-Isla R."/>
            <person name="Ushijima S."/>
            <person name="Smith C.A."/>
            <person name="Donoghue J."/>
            <person name="Ahrendt S."/>
            <person name="Andreopoulos W."/>
            <person name="He G."/>
            <person name="LaButti K."/>
            <person name="Lipzen A."/>
            <person name="Ng V."/>
            <person name="Riley R."/>
            <person name="Sandor L."/>
            <person name="Barry K."/>
            <person name="Martinez A.T."/>
            <person name="Xiao Y."/>
            <person name="Gibbons J.G."/>
            <person name="Terashima K."/>
            <person name="Grigoriev I.V."/>
            <person name="Hibbett D."/>
        </authorList>
    </citation>
    <scope>NUCLEOTIDE SEQUENCE [LARGE SCALE GENOMIC DNA]</scope>
    <source>
        <strain evidence="2 3">TFB7810</strain>
    </source>
</reference>
<evidence type="ECO:0000256" key="1">
    <source>
        <dbReference type="SAM" id="MobiDB-lite"/>
    </source>
</evidence>
<gene>
    <name evidence="2" type="ORF">DFH05DRAFT_1597105</name>
</gene>
<comment type="caution">
    <text evidence="2">The sequence shown here is derived from an EMBL/GenBank/DDBJ whole genome shotgun (WGS) entry which is preliminary data.</text>
</comment>
<dbReference type="EMBL" id="JANVFU010000022">
    <property type="protein sequence ID" value="KAJ3738858.1"/>
    <property type="molecule type" value="Genomic_DNA"/>
</dbReference>
<proteinExistence type="predicted"/>
<feature type="region of interest" description="Disordered" evidence="1">
    <location>
        <begin position="457"/>
        <end position="509"/>
    </location>
</feature>
<name>A0A9W8TT31_9AGAR</name>
<accession>A0A9W8TT31</accession>
<dbReference type="AlphaFoldDB" id="A0A9W8TT31"/>
<feature type="compositionally biased region" description="Polar residues" evidence="1">
    <location>
        <begin position="471"/>
        <end position="489"/>
    </location>
</feature>
<organism evidence="2 3">
    <name type="scientific">Lentinula detonsa</name>
    <dbReference type="NCBI Taxonomy" id="2804962"/>
    <lineage>
        <taxon>Eukaryota</taxon>
        <taxon>Fungi</taxon>
        <taxon>Dikarya</taxon>
        <taxon>Basidiomycota</taxon>
        <taxon>Agaricomycotina</taxon>
        <taxon>Agaricomycetes</taxon>
        <taxon>Agaricomycetidae</taxon>
        <taxon>Agaricales</taxon>
        <taxon>Marasmiineae</taxon>
        <taxon>Omphalotaceae</taxon>
        <taxon>Lentinula</taxon>
    </lineage>
</organism>
<keyword evidence="3" id="KW-1185">Reference proteome</keyword>